<evidence type="ECO:0000259" key="2">
    <source>
        <dbReference type="Pfam" id="PF25794"/>
    </source>
</evidence>
<dbReference type="InterPro" id="IPR036890">
    <property type="entry name" value="HATPase_C_sf"/>
</dbReference>
<dbReference type="OMA" id="CIPVEEG"/>
<evidence type="ECO:0000313" key="4">
    <source>
        <dbReference type="Proteomes" id="UP000007110"/>
    </source>
</evidence>
<proteinExistence type="predicted"/>
<protein>
    <recommendedName>
        <fullName evidence="2">Sacsin/Nov domain-containing protein</fullName>
    </recommendedName>
</protein>
<keyword evidence="4" id="KW-1185">Reference proteome</keyword>
<sequence length="3317" mass="374769">MTGSVTPETIRNHPAEASTSQNQGRKRKVAVSSGGEKRAKIGERFGPTPPSLLDFLKKVLREYTDGQIMKEIVQNAEDAGAKTVRFLYDCREHGTSRLLSPTLAPYQGRALYAYNDALFKERDWAGIQSPARSNKEDNPLKVGRFGIGFSSVYHLTDLPSILSGETLAFIDPHERHFGRGETGIKVNVIQHAHILNSPEFVDQFTPYNNLFPGMNYAISGGQPFHGTVFRFPVRQEGSELCENEYDDAAMVRLLESFVDDADVVLLFLRSLETIDISRRIGRAQTQIRSRVEICPKSLALMKSERESFSHALEGNSKMRIGQRTRACLTHQLTLTMQVAESKRRMDWIVSQVVGGSEMTDDVVSIIDKSGYIPWVGVAMPYNMPHKRRDDFSGRVFCFLPLPPGDESLTGLPVHIHGFFGVNSDRRSIKWPGADRVQGDIDAKWNRLLVTQLLPDAYMNMLNFAIKEQRLPPDEIYRAWPVPDQVRPQWELLLKPIYQLLSKHTVIYTTKGNEMGSWVKIQDAVFNFLTDVDENTERILLTVLKAANVPVAEVPQHIKKIIQSKDYINFNAKVISPEVIIDCIHKSQHGVLDTLSSDNKLVLLEYIMTRTKTPQLIGLRLLPLANGDFVPFATRSASTRTVFIPTRELDQSMCYNMGNSLILPNLNADLLKLLKKAAEHGSVQLQMMSDKSLAQLIRDALPKEWFVRDHGSTVLWHPGKGNQPPREWLKGIWNLLNTCKRNSIENYVDLPLIQVEERKSGKVVLAFLKQNSTCISQSYGSDKFDRQEEVVLTKLSLLVCSCPTFIDTALLIGGSYLRSPSRKGVIGALTAVPDPKALQNTIKSLSKKERQVLVRFFTSCSLTDAERNFLRQIPLFDTIPRTPSGRGRVVSAGDVSLAFCRTSTDRLPKHHLPEYDMICCNDDAILKLFSDLEMIEKQRKELLKDIVDAICSGVSDKTVLEDVGMWLLRDLKSFKQDIGDHLLKLKSQRFILTGAGELKSPDSLFDPEDRYMPVLFSKGSFPYARYVDEGLLGSLRELGFRHQSNVTAIELARSVDEITSVKKADVLMTFLGKYPNKLKEPLTGESDQTLQQFLADKRCIPCLMKIPDFYPQGIQWHRSERKMISPTETVLPTKVNILASGATIPFPKKTVPNTLLCNLGVKEHPNINNTLEQMAVVTRCHGKVGTSDRSRKLEKMVHGVYSLLSTARKEEEVILKLTTQLPACIWTGTGFVEIHRAILSSRENAFHPYISSIPQEFSTKYEHLFLALGVKKCISKTQVHEIIIQIQKSEPKLGSVEKRMEFCRENKRVVQKALILLDEICEGDLSQESQNILVPTNKENFLELVDPKCCVFEDVKGRGDSDEVQEKLNEDNIFIVDGTLPIGIVRALGILPLGQKILAAEELTGIEQAGQYEPLTTRLKNIIKDSYLESSIPKEMIQNAEDAGGTKVHFMLDLRQNSEARSSLFDKGMGDCQGPALWVYNDASFTPDDFQNITKLGGATKELDTSKIGRFGLGFNSVYHLTDVPSFLSRQYLQVFDPHATHLASMLKSKESPGIRINLQGNNNAISMFKDQFAPYEGVFKCSLQESNGNVCYDGTLFRLPLRSRHAALRGEISEEHYDEDKCKSLLTDLWRSSEDLLVFTKNIQEVKAFVLLPNANHPSESRQLFAIEKESESGRDIMAEFKQSGGNVKKLNQITPLVKRECVVRSITSYGKKYLQIHEKPRKQVLMSVTSVGRTSAHKMWKSPQGKKSGLAPVGGVAVKLPLSGNVDGKLYSGLPLSVPQSHLPCHCNGFFAISADRRNLWKPSSDSDSNYFTRWNDAVFEDIISEAYVTLLANQEFQCQVARMPKKVRISGVNSSPDNFYRLWPDGSNITPGSDGYAMLKGFYNILVASDSHDANIFWEGERTWSFKEAIFIDPLLLESPHVASAVKKVLQMQHTKRIVTEIPKEIRSTLEKLGFGEELKRQTCLEHAFFQKDFLPKISVFQSEVRDHLIHYCLSDVELREKLRTIACIPTSPDGKNLKRPAELIHPTGRASILFAEEDRRFPYGSFANLDCFHFLVHLGMVQDDISGIDFIKCVHKLQGKPINYRHDRVLVEYLTYRLKKENSSWAKDVSLRNQLNNIAFIPVTYRNSHMRKASRDTIYVSEKLSLVSEVAPVLDESKFRVSYQVQRFLGIVQDPAVDVVLQQLQAISRRPENVEKLPSVCQDIYRFLDLRVKKGNDKAQIQEFFHSPTTKECLLVDKMFRSADHLALEFEEEYVGSHLFRVPSNLRGFGALLSTIDMKRRFSTRDFLSTLKCIHDSTSGKLKKREFGEVMKLLKCLINAPSEDSLAMHEVPPNDIYVPDINRFLRTADELSFCDVDWISVPDDVITAHGDIPLTMAKILGVRDIRQHIIESYSVDVPGLGPHTLEAQNLLQFGQREPLTERIKNILKGYPCDDTILKELVQNADDSCATEVHLVLDVRTHPKDRLFRDEMSHLQGPALCVYNNKSFTDDDIEGIQRLGVGSKRNLSSKVGRFGVGFNAVYHLTDCPSFYTNGDTLGMFDPNVKYVPKATKAYPGFMAKPTGKLKDDFPNVFNCYLPEFFEGQGSTMFRLPLRTKSMAKVSHISSEAHDVKSVKGLMRKFKEGLPDLLLFLKHVKKVSISTIDKHGNMKDISSVQASISESNQLDLDAFLSTTSAEETDPVTGVSKSLEDIPVTEVHYDMRVTVTEQRAKCENTQSEDWLIYQQHGFAKPNEVPDTVLDAYNSGNLHVLPQGGVALPLGKRLIPLKAYSFLPLPIDTGLPVHVNGSIELDERRRDIWRDKGDARAQWNRQLMKHIVSPAYVKALCCLQAKIVTRIEESNDESEMQDIVSSYTAFLPVTAENSFWKELIEDIYRTIADSAKPIFPSIRRSVSYNRDFDGTDGVNNIRTLEWRTPLAESQVQGFFDSPIRMDLSLRSVVSDLGFPLIECSHNVHTRFSDSLQDCRKGDILEITPARLISHLSSNAVEDVGLSPMELPKQLSDTVIQDTPTLRVILSYCSQCDNFKENVEALPLLVTSDGILRTFSTETPVYITRFDYLFPSSKSKFLSRSIRKYFNEDFDVICHFDIPCVASLMREELCPIKFECNQYVRWDKLEPTERWITGLWECLATCRDPDELTCLSKWSILPCRKNGDMGVTHHLVPFSKATSVMYKLSGMSQILAALSSLGVSEVDWSLNFKEAEQLITKIVAHEDRPDAVLAVFNHVIQTNASLFDRLTTAQRDHILQYLTTHMPERLVENGDNRRIIMNLPCYEQLDGTYVSLSHTSTVYVVRADLPREEMESGWLNSMIFSYVKMSA</sequence>
<feature type="domain" description="Sacsin/Nov" evidence="2">
    <location>
        <begin position="51"/>
        <end position="277"/>
    </location>
</feature>
<dbReference type="KEGG" id="spu:593769"/>
<dbReference type="SUPFAM" id="SSF55874">
    <property type="entry name" value="ATPase domain of HSP90 chaperone/DNA topoisomerase II/histidine kinase"/>
    <property type="match status" value="3"/>
</dbReference>
<dbReference type="Pfam" id="PF25794">
    <property type="entry name" value="SACS"/>
    <property type="match status" value="3"/>
</dbReference>
<organism evidence="3 4">
    <name type="scientific">Strongylocentrotus purpuratus</name>
    <name type="common">Purple sea urchin</name>
    <dbReference type="NCBI Taxonomy" id="7668"/>
    <lineage>
        <taxon>Eukaryota</taxon>
        <taxon>Metazoa</taxon>
        <taxon>Echinodermata</taxon>
        <taxon>Eleutherozoa</taxon>
        <taxon>Echinozoa</taxon>
        <taxon>Echinoidea</taxon>
        <taxon>Euechinoidea</taxon>
        <taxon>Echinacea</taxon>
        <taxon>Camarodonta</taxon>
        <taxon>Echinidea</taxon>
        <taxon>Strongylocentrotidae</taxon>
        <taxon>Strongylocentrotus</taxon>
    </lineage>
</organism>
<dbReference type="InterPro" id="IPR058210">
    <property type="entry name" value="SACS/Nov_dom"/>
</dbReference>
<dbReference type="RefSeq" id="XP_030851112.1">
    <property type="nucleotide sequence ID" value="XM_030995252.1"/>
</dbReference>
<reference evidence="4" key="1">
    <citation type="submission" date="2015-02" db="EMBL/GenBank/DDBJ databases">
        <title>Genome sequencing for Strongylocentrotus purpuratus.</title>
        <authorList>
            <person name="Murali S."/>
            <person name="Liu Y."/>
            <person name="Vee V."/>
            <person name="English A."/>
            <person name="Wang M."/>
            <person name="Skinner E."/>
            <person name="Han Y."/>
            <person name="Muzny D.M."/>
            <person name="Worley K.C."/>
            <person name="Gibbs R.A."/>
        </authorList>
    </citation>
    <scope>NUCLEOTIDE SEQUENCE</scope>
</reference>
<dbReference type="OrthoDB" id="1262810at2759"/>
<dbReference type="Proteomes" id="UP000007110">
    <property type="component" value="Unassembled WGS sequence"/>
</dbReference>
<feature type="domain" description="Sacsin/Nov" evidence="2">
    <location>
        <begin position="2419"/>
        <end position="2651"/>
    </location>
</feature>
<dbReference type="NCBIfam" id="NF047352">
    <property type="entry name" value="P_loop_sacsin"/>
    <property type="match status" value="3"/>
</dbReference>
<feature type="region of interest" description="Disordered" evidence="1">
    <location>
        <begin position="1"/>
        <end position="45"/>
    </location>
</feature>
<feature type="domain" description="Sacsin/Nov" evidence="2">
    <location>
        <begin position="1412"/>
        <end position="1660"/>
    </location>
</feature>
<dbReference type="PANTHER" id="PTHR46919:SF2">
    <property type="entry name" value="SACSIN"/>
    <property type="match status" value="1"/>
</dbReference>
<evidence type="ECO:0000313" key="3">
    <source>
        <dbReference type="EnsemblMetazoa" id="XP_030851112"/>
    </source>
</evidence>
<dbReference type="EnsemblMetazoa" id="XM_030995252">
    <property type="protein sequence ID" value="XP_030851112"/>
    <property type="gene ID" value="LOC593769"/>
</dbReference>
<dbReference type="InParanoid" id="A0A7M7PJ49"/>
<evidence type="ECO:0000256" key="1">
    <source>
        <dbReference type="SAM" id="MobiDB-lite"/>
    </source>
</evidence>
<reference evidence="3" key="2">
    <citation type="submission" date="2021-01" db="UniProtKB">
        <authorList>
            <consortium name="EnsemblMetazoa"/>
        </authorList>
    </citation>
    <scope>IDENTIFICATION</scope>
</reference>
<dbReference type="PANTHER" id="PTHR46919">
    <property type="entry name" value="ZINC FINGER, C3HC4 TYPE (RING FINGER) FAMILY PROTEIN"/>
    <property type="match status" value="1"/>
</dbReference>
<dbReference type="GeneID" id="593769"/>
<name>A0A7M7PJ49_STRPU</name>
<accession>A0A7M7PJ49</accession>